<evidence type="ECO:0000256" key="4">
    <source>
        <dbReference type="ARBA" id="ARBA00023306"/>
    </source>
</evidence>
<organism evidence="7 8">
    <name type="scientific">Oedothorax gibbosus</name>
    <dbReference type="NCBI Taxonomy" id="931172"/>
    <lineage>
        <taxon>Eukaryota</taxon>
        <taxon>Metazoa</taxon>
        <taxon>Ecdysozoa</taxon>
        <taxon>Arthropoda</taxon>
        <taxon>Chelicerata</taxon>
        <taxon>Arachnida</taxon>
        <taxon>Araneae</taxon>
        <taxon>Araneomorphae</taxon>
        <taxon>Entelegynae</taxon>
        <taxon>Araneoidea</taxon>
        <taxon>Linyphiidae</taxon>
        <taxon>Erigoninae</taxon>
        <taxon>Oedothorax</taxon>
    </lineage>
</organism>
<evidence type="ECO:0000256" key="5">
    <source>
        <dbReference type="SAM" id="MobiDB-lite"/>
    </source>
</evidence>
<dbReference type="Proteomes" id="UP000827092">
    <property type="component" value="Unassembled WGS sequence"/>
</dbReference>
<dbReference type="CDD" id="cd23059">
    <property type="entry name" value="PDZ3_Par3-like"/>
    <property type="match status" value="1"/>
</dbReference>
<keyword evidence="3" id="KW-0677">Repeat</keyword>
<comment type="similarity">
    <text evidence="1">Belongs to the PAR3 family.</text>
</comment>
<evidence type="ECO:0000256" key="1">
    <source>
        <dbReference type="ARBA" id="ARBA00005358"/>
    </source>
</evidence>
<feature type="domain" description="PDZ" evidence="6">
    <location>
        <begin position="431"/>
        <end position="516"/>
    </location>
</feature>
<dbReference type="GO" id="GO:0008104">
    <property type="term" value="P:intracellular protein localization"/>
    <property type="evidence" value="ECO:0007669"/>
    <property type="project" value="TreeGrafter"/>
</dbReference>
<feature type="region of interest" description="Disordered" evidence="5">
    <location>
        <begin position="348"/>
        <end position="394"/>
    </location>
</feature>
<feature type="compositionally biased region" description="Basic and acidic residues" evidence="5">
    <location>
        <begin position="369"/>
        <end position="394"/>
    </location>
</feature>
<keyword evidence="4" id="KW-0131">Cell cycle</keyword>
<dbReference type="GO" id="GO:0043296">
    <property type="term" value="C:apical junction complex"/>
    <property type="evidence" value="ECO:0007669"/>
    <property type="project" value="TreeGrafter"/>
</dbReference>
<dbReference type="GO" id="GO:0016324">
    <property type="term" value="C:apical plasma membrane"/>
    <property type="evidence" value="ECO:0007669"/>
    <property type="project" value="TreeGrafter"/>
</dbReference>
<feature type="compositionally biased region" description="Basic and acidic residues" evidence="5">
    <location>
        <begin position="768"/>
        <end position="779"/>
    </location>
</feature>
<evidence type="ECO:0000313" key="8">
    <source>
        <dbReference type="Proteomes" id="UP000827092"/>
    </source>
</evidence>
<dbReference type="CDD" id="cd23058">
    <property type="entry name" value="PDZ2_Par3-like"/>
    <property type="match status" value="1"/>
</dbReference>
<feature type="compositionally biased region" description="Basic and acidic residues" evidence="5">
    <location>
        <begin position="1033"/>
        <end position="1047"/>
    </location>
</feature>
<dbReference type="GO" id="GO:0030010">
    <property type="term" value="P:establishment of cell polarity"/>
    <property type="evidence" value="ECO:0007669"/>
    <property type="project" value="TreeGrafter"/>
</dbReference>
<evidence type="ECO:0000313" key="7">
    <source>
        <dbReference type="EMBL" id="KAG8180853.1"/>
    </source>
</evidence>
<feature type="domain" description="PDZ" evidence="6">
    <location>
        <begin position="555"/>
        <end position="631"/>
    </location>
</feature>
<dbReference type="FunFam" id="2.30.42.10:FF:000011">
    <property type="entry name" value="partitioning defective 3 homolog isoform X1"/>
    <property type="match status" value="1"/>
</dbReference>
<proteinExistence type="inferred from homology"/>
<dbReference type="GO" id="GO:0007155">
    <property type="term" value="P:cell adhesion"/>
    <property type="evidence" value="ECO:0007669"/>
    <property type="project" value="TreeGrafter"/>
</dbReference>
<dbReference type="GO" id="GO:0005912">
    <property type="term" value="C:adherens junction"/>
    <property type="evidence" value="ECO:0007669"/>
    <property type="project" value="TreeGrafter"/>
</dbReference>
<comment type="caution">
    <text evidence="7">The sequence shown here is derived from an EMBL/GenBank/DDBJ whole genome shotgun (WGS) entry which is preliminary data.</text>
</comment>
<feature type="region of interest" description="Disordered" evidence="5">
    <location>
        <begin position="768"/>
        <end position="876"/>
    </location>
</feature>
<dbReference type="Pfam" id="PF00595">
    <property type="entry name" value="PDZ"/>
    <property type="match status" value="3"/>
</dbReference>
<feature type="compositionally biased region" description="Basic and acidic residues" evidence="5">
    <location>
        <begin position="833"/>
        <end position="844"/>
    </location>
</feature>
<feature type="region of interest" description="Disordered" evidence="5">
    <location>
        <begin position="651"/>
        <end position="680"/>
    </location>
</feature>
<dbReference type="PROSITE" id="PS50106">
    <property type="entry name" value="PDZ"/>
    <property type="match status" value="3"/>
</dbReference>
<accession>A0AAV6UAY3</accession>
<dbReference type="SMART" id="SM00228">
    <property type="entry name" value="PDZ"/>
    <property type="match status" value="3"/>
</dbReference>
<dbReference type="PANTHER" id="PTHR16484">
    <property type="entry name" value="PARTITIONING DEFECTIVE 3 RELATED"/>
    <property type="match status" value="1"/>
</dbReference>
<dbReference type="Gene3D" id="3.10.20.90">
    <property type="entry name" value="Phosphatidylinositol 3-kinase Catalytic Subunit, Chain A, domain 1"/>
    <property type="match status" value="1"/>
</dbReference>
<dbReference type="SUPFAM" id="SSF50156">
    <property type="entry name" value="PDZ domain-like"/>
    <property type="match status" value="3"/>
</dbReference>
<dbReference type="EMBL" id="JAFNEN010000546">
    <property type="protein sequence ID" value="KAG8180853.1"/>
    <property type="molecule type" value="Genomic_DNA"/>
</dbReference>
<dbReference type="InterPro" id="IPR052213">
    <property type="entry name" value="PAR3"/>
</dbReference>
<dbReference type="Pfam" id="PF12053">
    <property type="entry name" value="Par3_HAL_N_term"/>
    <property type="match status" value="1"/>
</dbReference>
<feature type="region of interest" description="Disordered" evidence="5">
    <location>
        <begin position="1004"/>
        <end position="1075"/>
    </location>
</feature>
<dbReference type="Gene3D" id="2.30.42.10">
    <property type="match status" value="3"/>
</dbReference>
<dbReference type="InterPro" id="IPR021922">
    <property type="entry name" value="Par3/HAL_N"/>
</dbReference>
<name>A0AAV6UAY3_9ARAC</name>
<dbReference type="InterPro" id="IPR036034">
    <property type="entry name" value="PDZ_sf"/>
</dbReference>
<feature type="compositionally biased region" description="Basic and acidic residues" evidence="5">
    <location>
        <begin position="1007"/>
        <end position="1024"/>
    </location>
</feature>
<reference evidence="7 8" key="1">
    <citation type="journal article" date="2022" name="Nat. Ecol. Evol.">
        <title>A masculinizing supergene underlies an exaggerated male reproductive morph in a spider.</title>
        <authorList>
            <person name="Hendrickx F."/>
            <person name="De Corte Z."/>
            <person name="Sonet G."/>
            <person name="Van Belleghem S.M."/>
            <person name="Kostlbacher S."/>
            <person name="Vangestel C."/>
        </authorList>
    </citation>
    <scope>NUCLEOTIDE SEQUENCE [LARGE SCALE GENOMIC DNA]</scope>
    <source>
        <strain evidence="7">W744_W776</strain>
    </source>
</reference>
<keyword evidence="2" id="KW-0132">Cell division</keyword>
<evidence type="ECO:0000256" key="2">
    <source>
        <dbReference type="ARBA" id="ARBA00022618"/>
    </source>
</evidence>
<dbReference type="GO" id="GO:0051660">
    <property type="term" value="P:establishment of centrosome localization"/>
    <property type="evidence" value="ECO:0007669"/>
    <property type="project" value="TreeGrafter"/>
</dbReference>
<dbReference type="GO" id="GO:0045197">
    <property type="term" value="P:establishment or maintenance of epithelial cell apical/basal polarity"/>
    <property type="evidence" value="ECO:0007669"/>
    <property type="project" value="TreeGrafter"/>
</dbReference>
<dbReference type="GO" id="GO:0035091">
    <property type="term" value="F:phosphatidylinositol binding"/>
    <property type="evidence" value="ECO:0007669"/>
    <property type="project" value="TreeGrafter"/>
</dbReference>
<keyword evidence="8" id="KW-1185">Reference proteome</keyword>
<feature type="compositionally biased region" description="Polar residues" evidence="5">
    <location>
        <begin position="659"/>
        <end position="680"/>
    </location>
</feature>
<sequence length="1383" mass="152805">MKVTVYFGNVRVIVPCGKGDILVRELMDLAITRYKKATGKSQSSVVTIHNLKSSRDEGILYPDDQLNDVADDREQIIAVFDENYSPLPQYHSGDVTSTSSVCTGSPDMFSVEVGSHCSNNVEMEDAHPLTVMPLHVRRGSEPALNCLFPNCNDPNKRWSTAVVINTTEDQQYDVNENGVDERMSPVESIEINGDSKMSSLSFSRGSGRQSILGNSMETYKWVEAADRQLLKDFNENFAIKASLDAGSDTSSMSDEREKTIILKNESGPLGIHVVPDYDSKGRDTGLVIQGIESGGRIDRDGRFNVGDRITEINGQSLQNVSFQSAQEIFKNALKSQQIQLELVRGSGSKTAAAPRKPPAPVYPKGEVALPRREEPVTDTPKKEEESLVEGEERAGGISTKVATVTPTKKVPASAMRRLASANTRRIGKMLTIELIKGHSGLGFSITTRDNPAGGNSPIYIKNVLPKGAAIEDGRLLPGDRLLEVNGTPMTGKTQTEAVSILRNIPLGKTVQIVVSRQEVEETEPMEVESEVVPPKVSDDETGIFPWKYREILTFQIPISPDSHSAGLGVSVKGKSTASGSADLGIFITSVIPGGAASKDGRLQSNDQLVNINGISLLGMSNTNAMETLRSAMTQTDGPIRNAIILTIARRIHPPPTENGGDQNGQTTSDNKLQNGISTGNMYDHSSRTGKMDLDDLQKNTPGLPGCNPVIERIMGQGSLERNNNDIYGFGRKDKNIKSSLEEKKSNYLAAVSSSQGETILIEGEYDTHARKSSSDDSRVNGDLNVIPAGSQLSLDESNPGFARDGFGRQSMSEKRHAQLDARSTGTYQRTKKAREERDKHRQSYEQDYSQGKMSPLLDPTKPDEVLGPSLGLRKSSSLESLQTMLQELNKDDEAKKRALQSGGSGSRGSRSRGCNESFRAAVDRSYDAPAAAATMETLDEESENGSSAGHLTRSVDLTEHHLQGGGEIPFQDDLLSMYCRNSKSSKKKSSLLKGLGSVFKFGKHRKQSQDLKGVRDDDSAHDSDFSQSHHSTSAKDQERVSDSDLLRRQLPAIPRENASVSSLDSVSLQTTNRQERMQSLREQYQRMHQRRQGQYPLEQREEYYENELKEKEGNYALPYEIVHGRSHSLDIHKDSSHGSKSHPFSSGDPTRYSHYMNYKEIQQHIIQRGPTATHPPKNPPENKMLPEIPYFENPHPAAQKKHSLDLPDSTYFEHHHQMAQKKGPSENKTELPYFEHQHHQVVQKKGGPSENKAELPYFEHQHQIAVHKKHPSDVASNSLPRGAHISDHLAPKYFDSHGNYGRMMDTVEEARRILTHKLPQTLCPEGPTFRTTLPQSTLTPMGRRDGLILLYGRMSLHHFYPGKNKRNSHIGAWVESVTSFIGD</sequence>
<dbReference type="InterPro" id="IPR001478">
    <property type="entry name" value="PDZ"/>
</dbReference>
<dbReference type="PANTHER" id="PTHR16484:SF17">
    <property type="entry name" value="BAZOOKA, ISOFORM B"/>
    <property type="match status" value="1"/>
</dbReference>
<protein>
    <recommendedName>
        <fullName evidence="6">PDZ domain-containing protein</fullName>
    </recommendedName>
</protein>
<evidence type="ECO:0000256" key="3">
    <source>
        <dbReference type="ARBA" id="ARBA00022737"/>
    </source>
</evidence>
<gene>
    <name evidence="7" type="ORF">JTE90_023005</name>
</gene>
<feature type="compositionally biased region" description="Polar residues" evidence="5">
    <location>
        <begin position="1058"/>
        <end position="1072"/>
    </location>
</feature>
<feature type="domain" description="PDZ" evidence="6">
    <location>
        <begin position="258"/>
        <end position="344"/>
    </location>
</feature>
<feature type="region of interest" description="Disordered" evidence="5">
    <location>
        <begin position="888"/>
        <end position="915"/>
    </location>
</feature>
<dbReference type="GO" id="GO:0051301">
    <property type="term" value="P:cell division"/>
    <property type="evidence" value="ECO:0007669"/>
    <property type="project" value="UniProtKB-KW"/>
</dbReference>
<evidence type="ECO:0000259" key="6">
    <source>
        <dbReference type="PROSITE" id="PS50106"/>
    </source>
</evidence>
<dbReference type="GO" id="GO:0000226">
    <property type="term" value="P:microtubule cytoskeleton organization"/>
    <property type="evidence" value="ECO:0007669"/>
    <property type="project" value="TreeGrafter"/>
</dbReference>
<dbReference type="GO" id="GO:0005938">
    <property type="term" value="C:cell cortex"/>
    <property type="evidence" value="ECO:0007669"/>
    <property type="project" value="TreeGrafter"/>
</dbReference>